<dbReference type="AlphaFoldDB" id="A0AAN6Z615"/>
<dbReference type="GO" id="GO:0006355">
    <property type="term" value="P:regulation of DNA-templated transcription"/>
    <property type="evidence" value="ECO:0007669"/>
    <property type="project" value="InterPro"/>
</dbReference>
<organism evidence="2 3">
    <name type="scientific">Parathielavia appendiculata</name>
    <dbReference type="NCBI Taxonomy" id="2587402"/>
    <lineage>
        <taxon>Eukaryota</taxon>
        <taxon>Fungi</taxon>
        <taxon>Dikarya</taxon>
        <taxon>Ascomycota</taxon>
        <taxon>Pezizomycotina</taxon>
        <taxon>Sordariomycetes</taxon>
        <taxon>Sordariomycetidae</taxon>
        <taxon>Sordariales</taxon>
        <taxon>Chaetomiaceae</taxon>
        <taxon>Parathielavia</taxon>
    </lineage>
</organism>
<dbReference type="Proteomes" id="UP001302602">
    <property type="component" value="Unassembled WGS sequence"/>
</dbReference>
<feature type="compositionally biased region" description="Pro residues" evidence="1">
    <location>
        <begin position="25"/>
        <end position="34"/>
    </location>
</feature>
<reference evidence="2" key="1">
    <citation type="journal article" date="2023" name="Mol. Phylogenet. Evol.">
        <title>Genome-scale phylogeny and comparative genomics of the fungal order Sordariales.</title>
        <authorList>
            <person name="Hensen N."/>
            <person name="Bonometti L."/>
            <person name="Westerberg I."/>
            <person name="Brannstrom I.O."/>
            <person name="Guillou S."/>
            <person name="Cros-Aarteil S."/>
            <person name="Calhoun S."/>
            <person name="Haridas S."/>
            <person name="Kuo A."/>
            <person name="Mondo S."/>
            <person name="Pangilinan J."/>
            <person name="Riley R."/>
            <person name="LaButti K."/>
            <person name="Andreopoulos B."/>
            <person name="Lipzen A."/>
            <person name="Chen C."/>
            <person name="Yan M."/>
            <person name="Daum C."/>
            <person name="Ng V."/>
            <person name="Clum A."/>
            <person name="Steindorff A."/>
            <person name="Ohm R.A."/>
            <person name="Martin F."/>
            <person name="Silar P."/>
            <person name="Natvig D.O."/>
            <person name="Lalanne C."/>
            <person name="Gautier V."/>
            <person name="Ament-Velasquez S.L."/>
            <person name="Kruys A."/>
            <person name="Hutchinson M.I."/>
            <person name="Powell A.J."/>
            <person name="Barry K."/>
            <person name="Miller A.N."/>
            <person name="Grigoriev I.V."/>
            <person name="Debuchy R."/>
            <person name="Gladieux P."/>
            <person name="Hiltunen Thoren M."/>
            <person name="Johannesson H."/>
        </authorList>
    </citation>
    <scope>NUCLEOTIDE SEQUENCE</scope>
    <source>
        <strain evidence="2">CBS 731.68</strain>
    </source>
</reference>
<dbReference type="Pfam" id="PF07818">
    <property type="entry name" value="HCNGP"/>
    <property type="match status" value="1"/>
</dbReference>
<evidence type="ECO:0000256" key="1">
    <source>
        <dbReference type="SAM" id="MobiDB-lite"/>
    </source>
</evidence>
<keyword evidence="3" id="KW-1185">Reference proteome</keyword>
<evidence type="ECO:0000313" key="3">
    <source>
        <dbReference type="Proteomes" id="UP001302602"/>
    </source>
</evidence>
<evidence type="ECO:0000313" key="2">
    <source>
        <dbReference type="EMBL" id="KAK4127040.1"/>
    </source>
</evidence>
<feature type="compositionally biased region" description="Gly residues" evidence="1">
    <location>
        <begin position="265"/>
        <end position="276"/>
    </location>
</feature>
<dbReference type="EMBL" id="MU853224">
    <property type="protein sequence ID" value="KAK4127040.1"/>
    <property type="molecule type" value="Genomic_DNA"/>
</dbReference>
<sequence length="276" mass="29058">MSWTPSIEASLIDHLNPAPTVAPTSPTPREPPQNSPLQSPTAPASGPQLRPVLGPTRPPRLKSTLAQPETAAQPEEEADLTFLDPQEGEAEGASTNPPPSPYTQTRTLLHNLTLPAHPNMDIPPSPPGTPPPGHDALTSKFSTFLNLKRTQGVHFNERLAASAGLKNPSICDKLMGFVGFETEFSASSSEDTTRGGGREDDGAEVIDRAVGQYGTVLNADVWDSGISFPPWAYKGPLRRAQERGAKERERGRGEAIEFVKASGATSGGGGDGGSGV</sequence>
<reference evidence="2" key="2">
    <citation type="submission" date="2023-05" db="EMBL/GenBank/DDBJ databases">
        <authorList>
            <consortium name="Lawrence Berkeley National Laboratory"/>
            <person name="Steindorff A."/>
            <person name="Hensen N."/>
            <person name="Bonometti L."/>
            <person name="Westerberg I."/>
            <person name="Brannstrom I.O."/>
            <person name="Guillou S."/>
            <person name="Cros-Aarteil S."/>
            <person name="Calhoun S."/>
            <person name="Haridas S."/>
            <person name="Kuo A."/>
            <person name="Mondo S."/>
            <person name="Pangilinan J."/>
            <person name="Riley R."/>
            <person name="Labutti K."/>
            <person name="Andreopoulos B."/>
            <person name="Lipzen A."/>
            <person name="Chen C."/>
            <person name="Yanf M."/>
            <person name="Daum C."/>
            <person name="Ng V."/>
            <person name="Clum A."/>
            <person name="Ohm R."/>
            <person name="Martin F."/>
            <person name="Silar P."/>
            <person name="Natvig D."/>
            <person name="Lalanne C."/>
            <person name="Gautier V."/>
            <person name="Ament-Velasquez S.L."/>
            <person name="Kruys A."/>
            <person name="Hutchinson M.I."/>
            <person name="Powell A.J."/>
            <person name="Barry K."/>
            <person name="Miller A.N."/>
            <person name="Grigoriev I.V."/>
            <person name="Debuchy R."/>
            <person name="Gladieux P."/>
            <person name="Thoren M.H."/>
            <person name="Johannesson H."/>
        </authorList>
    </citation>
    <scope>NUCLEOTIDE SEQUENCE</scope>
    <source>
        <strain evidence="2">CBS 731.68</strain>
    </source>
</reference>
<comment type="caution">
    <text evidence="2">The sequence shown here is derived from an EMBL/GenBank/DDBJ whole genome shotgun (WGS) entry which is preliminary data.</text>
</comment>
<dbReference type="PANTHER" id="PTHR13464">
    <property type="entry name" value="TRANSCRIPTIONAL REGULATOR PROTEIN HCNGP"/>
    <property type="match status" value="1"/>
</dbReference>
<gene>
    <name evidence="2" type="ORF">N657DRAFT_640940</name>
</gene>
<accession>A0AAN6Z615</accession>
<dbReference type="RefSeq" id="XP_062650811.1">
    <property type="nucleotide sequence ID" value="XM_062792067.1"/>
</dbReference>
<proteinExistence type="predicted"/>
<dbReference type="InterPro" id="IPR012479">
    <property type="entry name" value="SAP30BP"/>
</dbReference>
<evidence type="ECO:0008006" key="4">
    <source>
        <dbReference type="Google" id="ProtNLM"/>
    </source>
</evidence>
<dbReference type="GeneID" id="87828836"/>
<name>A0AAN6Z615_9PEZI</name>
<protein>
    <recommendedName>
        <fullName evidence="4">HCNGP-like protein</fullName>
    </recommendedName>
</protein>
<feature type="compositionally biased region" description="Basic and acidic residues" evidence="1">
    <location>
        <begin position="239"/>
        <end position="257"/>
    </location>
</feature>
<feature type="region of interest" description="Disordered" evidence="1">
    <location>
        <begin position="1"/>
        <end position="105"/>
    </location>
</feature>
<feature type="region of interest" description="Disordered" evidence="1">
    <location>
        <begin position="239"/>
        <end position="276"/>
    </location>
</feature>
<dbReference type="GO" id="GO:0005634">
    <property type="term" value="C:nucleus"/>
    <property type="evidence" value="ECO:0007669"/>
    <property type="project" value="TreeGrafter"/>
</dbReference>
<dbReference type="PANTHER" id="PTHR13464:SF0">
    <property type="entry name" value="SAP30-BINDING PROTEIN"/>
    <property type="match status" value="1"/>
</dbReference>